<keyword evidence="3" id="KW-1003">Cell membrane</keyword>
<dbReference type="Proteomes" id="UP000886886">
    <property type="component" value="Unassembled WGS sequence"/>
</dbReference>
<keyword evidence="4 7" id="KW-0812">Transmembrane</keyword>
<gene>
    <name evidence="9" type="ORF">IAB26_00325</name>
</gene>
<evidence type="ECO:0000256" key="6">
    <source>
        <dbReference type="ARBA" id="ARBA00023136"/>
    </source>
</evidence>
<comment type="caution">
    <text evidence="9">The sequence shown here is derived from an EMBL/GenBank/DDBJ whole genome shotgun (WGS) entry which is preliminary data.</text>
</comment>
<protein>
    <submittedName>
        <fullName evidence="9">ABC transporter permease</fullName>
    </submittedName>
</protein>
<keyword evidence="6 7" id="KW-0472">Membrane</keyword>
<dbReference type="PANTHER" id="PTHR43386">
    <property type="entry name" value="OLIGOPEPTIDE TRANSPORT SYSTEM PERMEASE PROTEIN APPC"/>
    <property type="match status" value="1"/>
</dbReference>
<evidence type="ECO:0000313" key="10">
    <source>
        <dbReference type="Proteomes" id="UP000886886"/>
    </source>
</evidence>
<dbReference type="Gene3D" id="1.10.3720.10">
    <property type="entry name" value="MetI-like"/>
    <property type="match status" value="1"/>
</dbReference>
<reference evidence="9" key="1">
    <citation type="submission" date="2020-10" db="EMBL/GenBank/DDBJ databases">
        <authorList>
            <person name="Gilroy R."/>
        </authorList>
    </citation>
    <scope>NUCLEOTIDE SEQUENCE</scope>
    <source>
        <strain evidence="9">ChiSjej3B21-11622</strain>
    </source>
</reference>
<dbReference type="SUPFAM" id="SSF161098">
    <property type="entry name" value="MetI-like"/>
    <property type="match status" value="1"/>
</dbReference>
<evidence type="ECO:0000256" key="1">
    <source>
        <dbReference type="ARBA" id="ARBA00004651"/>
    </source>
</evidence>
<dbReference type="EMBL" id="DVFT01000003">
    <property type="protein sequence ID" value="HIQ94991.1"/>
    <property type="molecule type" value="Genomic_DNA"/>
</dbReference>
<evidence type="ECO:0000256" key="4">
    <source>
        <dbReference type="ARBA" id="ARBA00022692"/>
    </source>
</evidence>
<evidence type="ECO:0000313" key="9">
    <source>
        <dbReference type="EMBL" id="HIQ94991.1"/>
    </source>
</evidence>
<dbReference type="GO" id="GO:0055085">
    <property type="term" value="P:transmembrane transport"/>
    <property type="evidence" value="ECO:0007669"/>
    <property type="project" value="InterPro"/>
</dbReference>
<keyword evidence="2 7" id="KW-0813">Transport</keyword>
<evidence type="ECO:0000256" key="2">
    <source>
        <dbReference type="ARBA" id="ARBA00022448"/>
    </source>
</evidence>
<dbReference type="AlphaFoldDB" id="A0A9D0ZSF4"/>
<feature type="domain" description="ABC transmembrane type-1" evidence="8">
    <location>
        <begin position="70"/>
        <end position="260"/>
    </location>
</feature>
<proteinExistence type="inferred from homology"/>
<reference evidence="9" key="2">
    <citation type="journal article" date="2021" name="PeerJ">
        <title>Extensive microbial diversity within the chicken gut microbiome revealed by metagenomics and culture.</title>
        <authorList>
            <person name="Gilroy R."/>
            <person name="Ravi A."/>
            <person name="Getino M."/>
            <person name="Pursley I."/>
            <person name="Horton D.L."/>
            <person name="Alikhan N.F."/>
            <person name="Baker D."/>
            <person name="Gharbi K."/>
            <person name="Hall N."/>
            <person name="Watson M."/>
            <person name="Adriaenssens E.M."/>
            <person name="Foster-Nyarko E."/>
            <person name="Jarju S."/>
            <person name="Secka A."/>
            <person name="Antonio M."/>
            <person name="Oren A."/>
            <person name="Chaudhuri R.R."/>
            <person name="La Ragione R."/>
            <person name="Hildebrand F."/>
            <person name="Pallen M.J."/>
        </authorList>
    </citation>
    <scope>NUCLEOTIDE SEQUENCE</scope>
    <source>
        <strain evidence="9">ChiSjej3B21-11622</strain>
    </source>
</reference>
<dbReference type="PANTHER" id="PTHR43386:SF23">
    <property type="entry name" value="ABC TRANSPORTER"/>
    <property type="match status" value="1"/>
</dbReference>
<dbReference type="GO" id="GO:0005886">
    <property type="term" value="C:plasma membrane"/>
    <property type="evidence" value="ECO:0007669"/>
    <property type="project" value="UniProtKB-SubCell"/>
</dbReference>
<evidence type="ECO:0000256" key="3">
    <source>
        <dbReference type="ARBA" id="ARBA00022475"/>
    </source>
</evidence>
<sequence length="274" mass="29796">MKRWNRRQRVLAGLILSVTFLAVVCIAGSLCTQQALTTDLSQKNIAPGAEHIFGTDWLGRDMLMRTLKGLSLSILIGILAAAVSAVIALVLGVASATLGKTVDSVITFVIDLVMGIPHMLLLILISVAMGKGLTGVIVGVALSHWPSLARLIRAEVIQLKESPYIQISERLGKSKWYIVKKHMLPHLLPQFIVGLILLFPHAILHESSITFLGFGLSTEQPAIGIVLSESMQYLAMGRWWLALFPGIFLVATVAVFYVMGQSVRKLIDPGSVHE</sequence>
<dbReference type="PROSITE" id="PS50928">
    <property type="entry name" value="ABC_TM1"/>
    <property type="match status" value="1"/>
</dbReference>
<feature type="transmembrane region" description="Helical" evidence="7">
    <location>
        <begin position="239"/>
        <end position="259"/>
    </location>
</feature>
<evidence type="ECO:0000256" key="7">
    <source>
        <dbReference type="RuleBase" id="RU363032"/>
    </source>
</evidence>
<organism evidence="9 10">
    <name type="scientific">Candidatus Limivivens merdigallinarum</name>
    <dbReference type="NCBI Taxonomy" id="2840859"/>
    <lineage>
        <taxon>Bacteria</taxon>
        <taxon>Bacillati</taxon>
        <taxon>Bacillota</taxon>
        <taxon>Clostridia</taxon>
        <taxon>Lachnospirales</taxon>
        <taxon>Lachnospiraceae</taxon>
        <taxon>Lachnospiraceae incertae sedis</taxon>
        <taxon>Candidatus Limivivens</taxon>
    </lineage>
</organism>
<keyword evidence="5 7" id="KW-1133">Transmembrane helix</keyword>
<feature type="transmembrane region" description="Helical" evidence="7">
    <location>
        <begin position="105"/>
        <end position="127"/>
    </location>
</feature>
<feature type="transmembrane region" description="Helical" evidence="7">
    <location>
        <begin position="70"/>
        <end position="93"/>
    </location>
</feature>
<dbReference type="InterPro" id="IPR050366">
    <property type="entry name" value="BP-dependent_transpt_permease"/>
</dbReference>
<feature type="transmembrane region" description="Helical" evidence="7">
    <location>
        <begin position="183"/>
        <end position="203"/>
    </location>
</feature>
<dbReference type="InterPro" id="IPR035906">
    <property type="entry name" value="MetI-like_sf"/>
</dbReference>
<comment type="subcellular location">
    <subcellularLocation>
        <location evidence="1 7">Cell membrane</location>
        <topology evidence="1 7">Multi-pass membrane protein</topology>
    </subcellularLocation>
</comment>
<comment type="similarity">
    <text evidence="7">Belongs to the binding-protein-dependent transport system permease family.</text>
</comment>
<name>A0A9D0ZSF4_9FIRM</name>
<dbReference type="InterPro" id="IPR000515">
    <property type="entry name" value="MetI-like"/>
</dbReference>
<dbReference type="CDD" id="cd06261">
    <property type="entry name" value="TM_PBP2"/>
    <property type="match status" value="1"/>
</dbReference>
<evidence type="ECO:0000259" key="8">
    <source>
        <dbReference type="PROSITE" id="PS50928"/>
    </source>
</evidence>
<accession>A0A9D0ZSF4</accession>
<dbReference type="Pfam" id="PF00528">
    <property type="entry name" value="BPD_transp_1"/>
    <property type="match status" value="1"/>
</dbReference>
<evidence type="ECO:0000256" key="5">
    <source>
        <dbReference type="ARBA" id="ARBA00022989"/>
    </source>
</evidence>